<sequence length="222" mass="26276">MRKLLWISSKTTSNLGPKPQTFIARAISCDKRKRYPAHQLLENTVIDLRDYLTISAFDKDSFVKLRRFVLFNHRAVNIGFTKIETKYIGQIFSPRITFVRIHGSQIDFPTLVKTVPYATYFSFISDLPKGWEKVLLNFKSKSMGPFFLTPKEITDFDSLHKFLTRQIPKFFLYLTDERNKFRTRKFYRYFQRELISGPKLRIDYKTKNGKDVSVKYSPKILT</sequence>
<organism evidence="1 2">
    <name type="scientific">Panagrolaimus sp. JU765</name>
    <dbReference type="NCBI Taxonomy" id="591449"/>
    <lineage>
        <taxon>Eukaryota</taxon>
        <taxon>Metazoa</taxon>
        <taxon>Ecdysozoa</taxon>
        <taxon>Nematoda</taxon>
        <taxon>Chromadorea</taxon>
        <taxon>Rhabditida</taxon>
        <taxon>Tylenchina</taxon>
        <taxon>Panagrolaimomorpha</taxon>
        <taxon>Panagrolaimoidea</taxon>
        <taxon>Panagrolaimidae</taxon>
        <taxon>Panagrolaimus</taxon>
    </lineage>
</organism>
<dbReference type="WBParaSite" id="JU765_v2.g16310.t1">
    <property type="protein sequence ID" value="JU765_v2.g16310.t1"/>
    <property type="gene ID" value="JU765_v2.g16310"/>
</dbReference>
<accession>A0AC34QGY2</accession>
<name>A0AC34QGY2_9BILA</name>
<evidence type="ECO:0000313" key="2">
    <source>
        <dbReference type="WBParaSite" id="JU765_v2.g16310.t1"/>
    </source>
</evidence>
<reference evidence="2" key="1">
    <citation type="submission" date="2022-11" db="UniProtKB">
        <authorList>
            <consortium name="WormBaseParasite"/>
        </authorList>
    </citation>
    <scope>IDENTIFICATION</scope>
</reference>
<dbReference type="Proteomes" id="UP000887576">
    <property type="component" value="Unplaced"/>
</dbReference>
<protein>
    <submittedName>
        <fullName evidence="2">Ribosomal protein L5</fullName>
    </submittedName>
</protein>
<evidence type="ECO:0000313" key="1">
    <source>
        <dbReference type="Proteomes" id="UP000887576"/>
    </source>
</evidence>
<proteinExistence type="predicted"/>